<evidence type="ECO:0000313" key="4">
    <source>
        <dbReference type="Proteomes" id="UP000694416"/>
    </source>
</evidence>
<keyword evidence="4" id="KW-1185">Reference proteome</keyword>
<accession>A0A8C9GXU5</accession>
<dbReference type="Ensembl" id="ENSPTET00000012128.1">
    <property type="protein sequence ID" value="ENSPTEP00000007959.1"/>
    <property type="gene ID" value="ENSPTEG00000009037.1"/>
</dbReference>
<keyword evidence="1" id="KW-0472">Membrane</keyword>
<reference evidence="3" key="1">
    <citation type="submission" date="2025-05" db="UniProtKB">
        <authorList>
            <consortium name="Ensembl"/>
        </authorList>
    </citation>
    <scope>IDENTIFICATION</scope>
</reference>
<feature type="signal peptide" evidence="2">
    <location>
        <begin position="1"/>
        <end position="23"/>
    </location>
</feature>
<protein>
    <submittedName>
        <fullName evidence="3">Uncharacterized protein</fullName>
    </submittedName>
</protein>
<feature type="transmembrane region" description="Helical" evidence="1">
    <location>
        <begin position="132"/>
        <end position="151"/>
    </location>
</feature>
<proteinExistence type="predicted"/>
<organism evidence="3 4">
    <name type="scientific">Piliocolobus tephrosceles</name>
    <name type="common">Ugandan red Colobus</name>
    <dbReference type="NCBI Taxonomy" id="591936"/>
    <lineage>
        <taxon>Eukaryota</taxon>
        <taxon>Metazoa</taxon>
        <taxon>Chordata</taxon>
        <taxon>Craniata</taxon>
        <taxon>Vertebrata</taxon>
        <taxon>Euteleostomi</taxon>
        <taxon>Mammalia</taxon>
        <taxon>Eutheria</taxon>
        <taxon>Euarchontoglires</taxon>
        <taxon>Primates</taxon>
        <taxon>Haplorrhini</taxon>
        <taxon>Catarrhini</taxon>
        <taxon>Cercopithecidae</taxon>
        <taxon>Colobinae</taxon>
        <taxon>Piliocolobus</taxon>
    </lineage>
</organism>
<feature type="chain" id="PRO_5044682415" evidence="2">
    <location>
        <begin position="24"/>
        <end position="154"/>
    </location>
</feature>
<keyword evidence="1" id="KW-0812">Transmembrane</keyword>
<dbReference type="Ensembl" id="ENSPTET00000012276.1">
    <property type="protein sequence ID" value="ENSPTEP00000008044.1"/>
    <property type="gene ID" value="ENSPTEG00000009158.1"/>
</dbReference>
<sequence>MSHSLIICSRLLLGGSFISSCLTCLCLSLQGHQEKHGSEEGEGPHGWSDLEEGEQVQRSWERGVSLDFYFCREKAQRQETLNLVRERRCAFRWRLCGIPLVSMSLFSSFALLAFTLVCISMVSVCAGLERMVMMRILASFSCFHFMKYLLFTIL</sequence>
<name>A0A8C9GXU5_9PRIM</name>
<evidence type="ECO:0000256" key="1">
    <source>
        <dbReference type="SAM" id="Phobius"/>
    </source>
</evidence>
<keyword evidence="1" id="KW-1133">Transmembrane helix</keyword>
<feature type="transmembrane region" description="Helical" evidence="1">
    <location>
        <begin position="100"/>
        <end position="125"/>
    </location>
</feature>
<evidence type="ECO:0000313" key="3">
    <source>
        <dbReference type="Ensembl" id="ENSPTEP00000007959.1"/>
    </source>
</evidence>
<keyword evidence="2" id="KW-0732">Signal</keyword>
<dbReference type="AlphaFoldDB" id="A0A8C9GXU5"/>
<evidence type="ECO:0000256" key="2">
    <source>
        <dbReference type="SAM" id="SignalP"/>
    </source>
</evidence>
<dbReference type="Proteomes" id="UP000694416">
    <property type="component" value="Unplaced"/>
</dbReference>